<accession>A0A7L0LNJ4</accession>
<dbReference type="InterPro" id="IPR013785">
    <property type="entry name" value="Aldolase_TIM"/>
</dbReference>
<dbReference type="Proteomes" id="UP000567822">
    <property type="component" value="Unassembled WGS sequence"/>
</dbReference>
<keyword evidence="4" id="KW-0812">Transmembrane</keyword>
<comment type="caution">
    <text evidence="6">The sequence shown here is derived from an EMBL/GenBank/DDBJ whole genome shotgun (WGS) entry which is preliminary data.</text>
</comment>
<dbReference type="GO" id="GO:0009435">
    <property type="term" value="P:NAD+ biosynthetic process"/>
    <property type="evidence" value="ECO:0007669"/>
    <property type="project" value="UniProtKB-UniPathway"/>
</dbReference>
<keyword evidence="3" id="KW-0328">Glycosyltransferase</keyword>
<dbReference type="EMBL" id="VXAN01001505">
    <property type="protein sequence ID" value="NXK70746.1"/>
    <property type="molecule type" value="Genomic_DNA"/>
</dbReference>
<dbReference type="Gene3D" id="3.20.20.70">
    <property type="entry name" value="Aldolase class I"/>
    <property type="match status" value="1"/>
</dbReference>
<evidence type="ECO:0000256" key="4">
    <source>
        <dbReference type="SAM" id="Phobius"/>
    </source>
</evidence>
<evidence type="ECO:0000313" key="7">
    <source>
        <dbReference type="Proteomes" id="UP000567822"/>
    </source>
</evidence>
<evidence type="ECO:0000256" key="1">
    <source>
        <dbReference type="ARBA" id="ARBA00004790"/>
    </source>
</evidence>
<dbReference type="PANTHER" id="PTHR32179">
    <property type="entry name" value="NICOTINATE-NUCLEOTIDE PYROPHOSPHORYLASE [CARBOXYLATING]"/>
    <property type="match status" value="1"/>
</dbReference>
<gene>
    <name evidence="6" type="primary">Qprt_2</name>
    <name evidence="6" type="ORF">SYLVIR_R14687</name>
</gene>
<dbReference type="Pfam" id="PF01729">
    <property type="entry name" value="QRPTase_C"/>
    <property type="match status" value="1"/>
</dbReference>
<evidence type="ECO:0000256" key="3">
    <source>
        <dbReference type="ARBA" id="ARBA00022676"/>
    </source>
</evidence>
<protein>
    <submittedName>
        <fullName evidence="6">NADC pyrophosphorylase</fullName>
    </submittedName>
</protein>
<dbReference type="InterPro" id="IPR027277">
    <property type="entry name" value="NadC/ModD"/>
</dbReference>
<dbReference type="UniPathway" id="UPA00253"/>
<comment type="pathway">
    <text evidence="1">Cofactor biosynthesis; NAD(+) biosynthesis.</text>
</comment>
<feature type="domain" description="Quinolinate phosphoribosyl transferase C-terminal" evidence="5">
    <location>
        <begin position="1"/>
        <end position="87"/>
    </location>
</feature>
<dbReference type="PANTHER" id="PTHR32179:SF3">
    <property type="entry name" value="NICOTINATE-NUCLEOTIDE PYROPHOSPHORYLASE [CARBOXYLATING]"/>
    <property type="match status" value="1"/>
</dbReference>
<dbReference type="InterPro" id="IPR036068">
    <property type="entry name" value="Nicotinate_pribotase-like_C"/>
</dbReference>
<dbReference type="GO" id="GO:0005737">
    <property type="term" value="C:cytoplasm"/>
    <property type="evidence" value="ECO:0007669"/>
    <property type="project" value="TreeGrafter"/>
</dbReference>
<sequence length="89" mass="9565">VECLSAAKVLVAMGLGSDILLLDNLAPKVNPKIRGRLMMVKAAHPGVMVEASGGIFLGTLPWFLEPHIDVVSMGCLTHRSPKLDFALWV</sequence>
<evidence type="ECO:0000259" key="5">
    <source>
        <dbReference type="Pfam" id="PF01729"/>
    </source>
</evidence>
<dbReference type="GO" id="GO:0034213">
    <property type="term" value="P:quinolinate catabolic process"/>
    <property type="evidence" value="ECO:0007669"/>
    <property type="project" value="TreeGrafter"/>
</dbReference>
<feature type="transmembrane region" description="Helical" evidence="4">
    <location>
        <begin position="47"/>
        <end position="64"/>
    </location>
</feature>
<keyword evidence="3" id="KW-0808">Transferase</keyword>
<reference evidence="6 7" key="1">
    <citation type="submission" date="2019-09" db="EMBL/GenBank/DDBJ databases">
        <title>Bird 10,000 Genomes (B10K) Project - Family phase.</title>
        <authorList>
            <person name="Zhang G."/>
        </authorList>
    </citation>
    <scope>NUCLEOTIDE SEQUENCE [LARGE SCALE GENOMIC DNA]</scope>
    <source>
        <strain evidence="6">B10K-DU-009-59</strain>
        <tissue evidence="6">Muscle</tissue>
    </source>
</reference>
<keyword evidence="4" id="KW-0472">Membrane</keyword>
<proteinExistence type="inferred from homology"/>
<keyword evidence="7" id="KW-1185">Reference proteome</keyword>
<dbReference type="InterPro" id="IPR002638">
    <property type="entry name" value="Quinolinate_PRibosylTrfase_C"/>
</dbReference>
<dbReference type="AlphaFoldDB" id="A0A7L0LNJ4"/>
<feature type="non-terminal residue" evidence="6">
    <location>
        <position position="1"/>
    </location>
</feature>
<dbReference type="GO" id="GO:0004514">
    <property type="term" value="F:nicotinate-nucleotide diphosphorylase (carboxylating) activity"/>
    <property type="evidence" value="ECO:0007669"/>
    <property type="project" value="InterPro"/>
</dbReference>
<feature type="non-terminal residue" evidence="6">
    <location>
        <position position="89"/>
    </location>
</feature>
<dbReference type="SUPFAM" id="SSF51690">
    <property type="entry name" value="Nicotinate/Quinolinate PRTase C-terminal domain-like"/>
    <property type="match status" value="1"/>
</dbReference>
<evidence type="ECO:0000313" key="6">
    <source>
        <dbReference type="EMBL" id="NXK70746.1"/>
    </source>
</evidence>
<evidence type="ECO:0000256" key="2">
    <source>
        <dbReference type="ARBA" id="ARBA00009400"/>
    </source>
</evidence>
<keyword evidence="4" id="KW-1133">Transmembrane helix</keyword>
<name>A0A7L0LNJ4_9SYLV</name>
<organism evidence="6 7">
    <name type="scientific">Sylvietta virens</name>
    <name type="common">Green crombec</name>
    <dbReference type="NCBI Taxonomy" id="208069"/>
    <lineage>
        <taxon>Eukaryota</taxon>
        <taxon>Metazoa</taxon>
        <taxon>Chordata</taxon>
        <taxon>Craniata</taxon>
        <taxon>Vertebrata</taxon>
        <taxon>Euteleostomi</taxon>
        <taxon>Archelosauria</taxon>
        <taxon>Archosauria</taxon>
        <taxon>Dinosauria</taxon>
        <taxon>Saurischia</taxon>
        <taxon>Theropoda</taxon>
        <taxon>Coelurosauria</taxon>
        <taxon>Aves</taxon>
        <taxon>Neognathae</taxon>
        <taxon>Neoaves</taxon>
        <taxon>Telluraves</taxon>
        <taxon>Australaves</taxon>
        <taxon>Passeriformes</taxon>
        <taxon>Sylvioidea</taxon>
        <taxon>Sylviidae</taxon>
        <taxon>Acrocephalinae</taxon>
        <taxon>Sylvietta</taxon>
    </lineage>
</organism>
<comment type="similarity">
    <text evidence="2">Belongs to the NadC/ModD family.</text>
</comment>